<protein>
    <submittedName>
        <fullName evidence="1">Uncharacterized protein</fullName>
    </submittedName>
</protein>
<gene>
    <name evidence="2" type="ORF">JXQ802_LOCUS55172</name>
    <name evidence="1" type="ORF">PYM288_LOCUS38655</name>
</gene>
<evidence type="ECO:0000313" key="4">
    <source>
        <dbReference type="Proteomes" id="UP000663870"/>
    </source>
</evidence>
<name>A0A815THT1_9BILA</name>
<dbReference type="Proteomes" id="UP000663854">
    <property type="component" value="Unassembled WGS sequence"/>
</dbReference>
<comment type="caution">
    <text evidence="1">The sequence shown here is derived from an EMBL/GenBank/DDBJ whole genome shotgun (WGS) entry which is preliminary data.</text>
</comment>
<accession>A0A815THT1</accession>
<evidence type="ECO:0000313" key="3">
    <source>
        <dbReference type="Proteomes" id="UP000663854"/>
    </source>
</evidence>
<evidence type="ECO:0000313" key="1">
    <source>
        <dbReference type="EMBL" id="CAF1501166.1"/>
    </source>
</evidence>
<proteinExistence type="predicted"/>
<keyword evidence="4" id="KW-1185">Reference proteome</keyword>
<sequence length="44" mass="4876">MENNWKPSGWLGILLAGALYIKQPSSNSESLTTAIVERLQTFLP</sequence>
<feature type="non-terminal residue" evidence="1">
    <location>
        <position position="1"/>
    </location>
</feature>
<dbReference type="AlphaFoldDB" id="A0A815THT1"/>
<dbReference type="Proteomes" id="UP000663870">
    <property type="component" value="Unassembled WGS sequence"/>
</dbReference>
<dbReference type="EMBL" id="CAJNOH010009626">
    <property type="protein sequence ID" value="CAF1501166.1"/>
    <property type="molecule type" value="Genomic_DNA"/>
</dbReference>
<reference evidence="1" key="1">
    <citation type="submission" date="2021-02" db="EMBL/GenBank/DDBJ databases">
        <authorList>
            <person name="Nowell W R."/>
        </authorList>
    </citation>
    <scope>NUCLEOTIDE SEQUENCE</scope>
</reference>
<organism evidence="1 3">
    <name type="scientific">Rotaria sordida</name>
    <dbReference type="NCBI Taxonomy" id="392033"/>
    <lineage>
        <taxon>Eukaryota</taxon>
        <taxon>Metazoa</taxon>
        <taxon>Spiralia</taxon>
        <taxon>Gnathifera</taxon>
        <taxon>Rotifera</taxon>
        <taxon>Eurotatoria</taxon>
        <taxon>Bdelloidea</taxon>
        <taxon>Philodinida</taxon>
        <taxon>Philodinidae</taxon>
        <taxon>Rotaria</taxon>
    </lineage>
</organism>
<dbReference type="EMBL" id="CAJNOL010011416">
    <property type="protein sequence ID" value="CAF1655230.1"/>
    <property type="molecule type" value="Genomic_DNA"/>
</dbReference>
<evidence type="ECO:0000313" key="2">
    <source>
        <dbReference type="EMBL" id="CAF1655230.1"/>
    </source>
</evidence>